<evidence type="ECO:0000313" key="3">
    <source>
        <dbReference type="Proteomes" id="UP000031523"/>
    </source>
</evidence>
<reference evidence="2 3" key="1">
    <citation type="submission" date="2015-01" db="EMBL/GenBank/DDBJ databases">
        <title>Enhanced salinomycin production by adjusting the supply of polyketide extender units in Streptomyce albus DSM 41398.</title>
        <authorList>
            <person name="Lu C."/>
        </authorList>
    </citation>
    <scope>NUCLEOTIDE SEQUENCE [LARGE SCALE GENOMIC DNA]</scope>
    <source>
        <strain evidence="3">ATCC 21838 / DSM 41398 / FERM P-419 / JCM 4703 / NBRC 107858</strain>
    </source>
</reference>
<keyword evidence="3" id="KW-1185">Reference proteome</keyword>
<evidence type="ECO:0000313" key="2">
    <source>
        <dbReference type="EMBL" id="AJE86058.1"/>
    </source>
</evidence>
<dbReference type="Proteomes" id="UP000031523">
    <property type="component" value="Chromosome"/>
</dbReference>
<feature type="region of interest" description="Disordered" evidence="1">
    <location>
        <begin position="51"/>
        <end position="80"/>
    </location>
</feature>
<organism evidence="2 3">
    <name type="scientific">Streptomyces albus (strain ATCC 21838 / DSM 41398 / FERM P-419 / JCM 4703 / NBRC 107858)</name>
    <dbReference type="NCBI Taxonomy" id="1081613"/>
    <lineage>
        <taxon>Bacteria</taxon>
        <taxon>Bacillati</taxon>
        <taxon>Actinomycetota</taxon>
        <taxon>Actinomycetes</taxon>
        <taxon>Kitasatosporales</taxon>
        <taxon>Streptomycetaceae</taxon>
        <taxon>Streptomyces</taxon>
    </lineage>
</organism>
<sequence>MPEHQHPGVLPPAPGVRHLRPRSRGQVTVALPVIVDRPRVMLGVAHPQRLRPVRTGHLVPPGTRRPQPGPSGRPAGFASA</sequence>
<gene>
    <name evidence="2" type="ORF">SLNWT_5682</name>
</gene>
<accession>A0A0B5ET98</accession>
<dbReference type="EMBL" id="CP010519">
    <property type="protein sequence ID" value="AJE86058.1"/>
    <property type="molecule type" value="Genomic_DNA"/>
</dbReference>
<dbReference type="KEGG" id="sals:SLNWT_5682"/>
<evidence type="ECO:0000256" key="1">
    <source>
        <dbReference type="SAM" id="MobiDB-lite"/>
    </source>
</evidence>
<name>A0A0B5ET98_STRA4</name>
<dbReference type="AlphaFoldDB" id="A0A0B5ET98"/>
<proteinExistence type="predicted"/>
<protein>
    <submittedName>
        <fullName evidence="2">Uncharacterized protein</fullName>
    </submittedName>
</protein>
<feature type="region of interest" description="Disordered" evidence="1">
    <location>
        <begin position="1"/>
        <end position="23"/>
    </location>
</feature>